<name>A0AAD9D8X6_9STRA</name>
<evidence type="ECO:0000313" key="9">
    <source>
        <dbReference type="Proteomes" id="UP001224775"/>
    </source>
</evidence>
<evidence type="ECO:0000256" key="5">
    <source>
        <dbReference type="ARBA" id="ARBA00023136"/>
    </source>
</evidence>
<dbReference type="Proteomes" id="UP001224775">
    <property type="component" value="Unassembled WGS sequence"/>
</dbReference>
<dbReference type="AlphaFoldDB" id="A0AAD9D8X6"/>
<dbReference type="PANTHER" id="PTHR10774">
    <property type="entry name" value="EXTENDED SYNAPTOTAGMIN-RELATED"/>
    <property type="match status" value="1"/>
</dbReference>
<comment type="subcellular location">
    <subcellularLocation>
        <location evidence="1">Membrane</location>
    </subcellularLocation>
</comment>
<feature type="transmembrane region" description="Helical" evidence="6">
    <location>
        <begin position="87"/>
        <end position="114"/>
    </location>
</feature>
<dbReference type="PANTHER" id="PTHR10774:SF190">
    <property type="entry name" value="C2 CALCIUM_LIPID-BINDING ENDONUCLEASE_EXONUCLEASE_PHOSPHATASE-RELATED"/>
    <property type="match status" value="1"/>
</dbReference>
<keyword evidence="6" id="KW-0812">Transmembrane</keyword>
<dbReference type="InterPro" id="IPR045050">
    <property type="entry name" value="Synaptotagmin_plant"/>
</dbReference>
<gene>
    <name evidence="8" type="ORF">QTG54_012057</name>
</gene>
<reference evidence="8" key="1">
    <citation type="submission" date="2023-06" db="EMBL/GenBank/DDBJ databases">
        <title>Survivors Of The Sea: Transcriptome response of Skeletonema marinoi to long-term dormancy.</title>
        <authorList>
            <person name="Pinder M.I.M."/>
            <person name="Kourtchenko O."/>
            <person name="Robertson E.K."/>
            <person name="Larsson T."/>
            <person name="Maumus F."/>
            <person name="Osuna-Cruz C.M."/>
            <person name="Vancaester E."/>
            <person name="Stenow R."/>
            <person name="Vandepoele K."/>
            <person name="Ploug H."/>
            <person name="Bruchert V."/>
            <person name="Godhe A."/>
            <person name="Topel M."/>
        </authorList>
    </citation>
    <scope>NUCLEOTIDE SEQUENCE</scope>
    <source>
        <strain evidence="8">R05AC</strain>
    </source>
</reference>
<keyword evidence="4" id="KW-0446">Lipid-binding</keyword>
<protein>
    <submittedName>
        <fullName evidence="8">Synaptotagmin-related protein</fullName>
    </submittedName>
</protein>
<keyword evidence="5 6" id="KW-0472">Membrane</keyword>
<evidence type="ECO:0000256" key="2">
    <source>
        <dbReference type="ARBA" id="ARBA00022448"/>
    </source>
</evidence>
<keyword evidence="6" id="KW-1133">Transmembrane helix</keyword>
<sequence>MAFLHHPSPSLSPLGGSIFSPGRTKLRQTKIKVPFGHKRLTPPLQHHFYHRTNTATLHMFPSAANLPVAASINAAAVPSRFSGITHVFQLFVAFILGGIFFSTVLSMVTTFFAIGKENMLRGWNIFKAVSSSVWSVFTYGLQVARDTLLSIEDGEERKKQWKWREAWQVLKEQLTLTKKAAVEGVQAIKLEASIYSAVIGTPGLISLQYFVDSLTPKLLSSMAKENFVKALADLRNSNVRKISLVEFDFGARGPKLASARTYNLDDAIALDIDVDWSSEMKAKVKVTSKIGVTIPVTIKNLRFDGVVRVVLTPLTEEPPGFGAILVSFPKAPSIGLDVSLSKIDITKSPWLREELLKEIQKAVAAEFLWPRRIVVPSGVSPSNPKPILSRVALSALSESDPLLDAERKIEENDIYRKSNIKRERALENELGLDVVVADG</sequence>
<evidence type="ECO:0000256" key="4">
    <source>
        <dbReference type="ARBA" id="ARBA00023121"/>
    </source>
</evidence>
<keyword evidence="2" id="KW-0813">Transport</keyword>
<dbReference type="EMBL" id="JATAAI010000026">
    <property type="protein sequence ID" value="KAK1737190.1"/>
    <property type="molecule type" value="Genomic_DNA"/>
</dbReference>
<evidence type="ECO:0000256" key="3">
    <source>
        <dbReference type="ARBA" id="ARBA00023055"/>
    </source>
</evidence>
<dbReference type="GO" id="GO:0006869">
    <property type="term" value="P:lipid transport"/>
    <property type="evidence" value="ECO:0007669"/>
    <property type="project" value="UniProtKB-KW"/>
</dbReference>
<proteinExistence type="predicted"/>
<keyword evidence="9" id="KW-1185">Reference proteome</keyword>
<keyword evidence="3" id="KW-0445">Lipid transport</keyword>
<evidence type="ECO:0000256" key="1">
    <source>
        <dbReference type="ARBA" id="ARBA00004370"/>
    </source>
</evidence>
<dbReference type="GO" id="GO:0016020">
    <property type="term" value="C:membrane"/>
    <property type="evidence" value="ECO:0007669"/>
    <property type="project" value="UniProtKB-SubCell"/>
</dbReference>
<accession>A0AAD9D8X6</accession>
<dbReference type="PROSITE" id="PS51847">
    <property type="entry name" value="SMP"/>
    <property type="match status" value="1"/>
</dbReference>
<dbReference type="GO" id="GO:0005783">
    <property type="term" value="C:endoplasmic reticulum"/>
    <property type="evidence" value="ECO:0007669"/>
    <property type="project" value="TreeGrafter"/>
</dbReference>
<organism evidence="8 9">
    <name type="scientific">Skeletonema marinoi</name>
    <dbReference type="NCBI Taxonomy" id="267567"/>
    <lineage>
        <taxon>Eukaryota</taxon>
        <taxon>Sar</taxon>
        <taxon>Stramenopiles</taxon>
        <taxon>Ochrophyta</taxon>
        <taxon>Bacillariophyta</taxon>
        <taxon>Coscinodiscophyceae</taxon>
        <taxon>Thalassiosirophycidae</taxon>
        <taxon>Thalassiosirales</taxon>
        <taxon>Skeletonemataceae</taxon>
        <taxon>Skeletonema</taxon>
        <taxon>Skeletonema marinoi-dohrnii complex</taxon>
    </lineage>
</organism>
<evidence type="ECO:0000313" key="8">
    <source>
        <dbReference type="EMBL" id="KAK1737190.1"/>
    </source>
</evidence>
<evidence type="ECO:0000259" key="7">
    <source>
        <dbReference type="PROSITE" id="PS51847"/>
    </source>
</evidence>
<feature type="domain" description="SMP-LTD" evidence="7">
    <location>
        <begin position="186"/>
        <end position="378"/>
    </location>
</feature>
<dbReference type="GO" id="GO:0008289">
    <property type="term" value="F:lipid binding"/>
    <property type="evidence" value="ECO:0007669"/>
    <property type="project" value="UniProtKB-KW"/>
</dbReference>
<evidence type="ECO:0000256" key="6">
    <source>
        <dbReference type="SAM" id="Phobius"/>
    </source>
</evidence>
<dbReference type="InterPro" id="IPR031468">
    <property type="entry name" value="SMP_LBD"/>
</dbReference>
<comment type="caution">
    <text evidence="8">The sequence shown here is derived from an EMBL/GenBank/DDBJ whole genome shotgun (WGS) entry which is preliminary data.</text>
</comment>